<dbReference type="PANTHER" id="PTHR42718:SF39">
    <property type="entry name" value="ACTINORHODIN TRANSPORTER-RELATED"/>
    <property type="match status" value="1"/>
</dbReference>
<feature type="domain" description="Major facilitator superfamily (MFS) profile" evidence="6">
    <location>
        <begin position="22"/>
        <end position="439"/>
    </location>
</feature>
<dbReference type="Proteomes" id="UP000572680">
    <property type="component" value="Unassembled WGS sequence"/>
</dbReference>
<dbReference type="InterPro" id="IPR020846">
    <property type="entry name" value="MFS_dom"/>
</dbReference>
<evidence type="ECO:0000259" key="6">
    <source>
        <dbReference type="PROSITE" id="PS50850"/>
    </source>
</evidence>
<dbReference type="PROSITE" id="PS50850">
    <property type="entry name" value="MFS"/>
    <property type="match status" value="1"/>
</dbReference>
<proteinExistence type="predicted"/>
<feature type="transmembrane region" description="Helical" evidence="5">
    <location>
        <begin position="21"/>
        <end position="44"/>
    </location>
</feature>
<dbReference type="EMBL" id="JACJIA010000008">
    <property type="protein sequence ID" value="MBA8954309.1"/>
    <property type="molecule type" value="Genomic_DNA"/>
</dbReference>
<gene>
    <name evidence="7" type="ORF">HNR61_005963</name>
</gene>
<feature type="transmembrane region" description="Helical" evidence="5">
    <location>
        <begin position="56"/>
        <end position="76"/>
    </location>
</feature>
<feature type="transmembrane region" description="Helical" evidence="5">
    <location>
        <begin position="353"/>
        <end position="377"/>
    </location>
</feature>
<dbReference type="SUPFAM" id="SSF103473">
    <property type="entry name" value="MFS general substrate transporter"/>
    <property type="match status" value="1"/>
</dbReference>
<evidence type="ECO:0000256" key="1">
    <source>
        <dbReference type="ARBA" id="ARBA00004651"/>
    </source>
</evidence>
<dbReference type="InterPro" id="IPR036259">
    <property type="entry name" value="MFS_trans_sf"/>
</dbReference>
<feature type="transmembrane region" description="Helical" evidence="5">
    <location>
        <begin position="88"/>
        <end position="115"/>
    </location>
</feature>
<feature type="transmembrane region" description="Helical" evidence="5">
    <location>
        <begin position="389"/>
        <end position="411"/>
    </location>
</feature>
<keyword evidence="8" id="KW-1185">Reference proteome</keyword>
<dbReference type="Pfam" id="PF07690">
    <property type="entry name" value="MFS_1"/>
    <property type="match status" value="1"/>
</dbReference>
<feature type="transmembrane region" description="Helical" evidence="5">
    <location>
        <begin position="298"/>
        <end position="317"/>
    </location>
</feature>
<evidence type="ECO:0000313" key="8">
    <source>
        <dbReference type="Proteomes" id="UP000572680"/>
    </source>
</evidence>
<feature type="transmembrane region" description="Helical" evidence="5">
    <location>
        <begin position="267"/>
        <end position="292"/>
    </location>
</feature>
<feature type="transmembrane region" description="Helical" evidence="5">
    <location>
        <begin position="329"/>
        <end position="347"/>
    </location>
</feature>
<dbReference type="RefSeq" id="WP_182846397.1">
    <property type="nucleotide sequence ID" value="NZ_JACJIA010000008.1"/>
</dbReference>
<keyword evidence="2 5" id="KW-0812">Transmembrane</keyword>
<name>A0A7W3LU55_ACTNM</name>
<keyword evidence="3 5" id="KW-1133">Transmembrane helix</keyword>
<dbReference type="AlphaFoldDB" id="A0A7W3LU55"/>
<organism evidence="7 8">
    <name type="scientific">Actinomadura namibiensis</name>
    <dbReference type="NCBI Taxonomy" id="182080"/>
    <lineage>
        <taxon>Bacteria</taxon>
        <taxon>Bacillati</taxon>
        <taxon>Actinomycetota</taxon>
        <taxon>Actinomycetes</taxon>
        <taxon>Streptosporangiales</taxon>
        <taxon>Thermomonosporaceae</taxon>
        <taxon>Actinomadura</taxon>
    </lineage>
</organism>
<dbReference type="CDD" id="cd17321">
    <property type="entry name" value="MFS_MMR_MDR_like"/>
    <property type="match status" value="1"/>
</dbReference>
<evidence type="ECO:0000313" key="7">
    <source>
        <dbReference type="EMBL" id="MBA8954309.1"/>
    </source>
</evidence>
<comment type="caution">
    <text evidence="7">The sequence shown here is derived from an EMBL/GenBank/DDBJ whole genome shotgun (WGS) entry which is preliminary data.</text>
</comment>
<dbReference type="GO" id="GO:0005886">
    <property type="term" value="C:plasma membrane"/>
    <property type="evidence" value="ECO:0007669"/>
    <property type="project" value="UniProtKB-SubCell"/>
</dbReference>
<sequence>MTIALPLAVPVPVAGAARSRWALPLLLSAVFMTTLDFFIVNVALPSARRDLGLGPSLTQLTAASYGLAYAAFLVVAGRLGDRYGRRRVFGIGLALFTAASAACGLAPTGAALVAARTAQGVAAALLAPQVLALLGTLYPGAERTRAFGWYGTAVGLAGVSGQALGGLLIATGPGWRTCFLVNVPVGVAALLGLRRAVPESFGTARPLDLPGAALLAAGLALAVLPFTAPEWWPLALLAAPALAAFAARQRRAADPLLELALLRDGGFAAGLAAVALLFATSAGLSFALSLALQDRHGLSPLTAGLIFTALNAGFVLAAPLARRLPERRAPALGALVLAAGLALLPAAGDPFHLPPGLLLAGAGMGLTMAPLISTALARVAPGSSGQASGLLGTVQELGGVLGVAATGTALSAPGHGLAVPLALALALLVLVLRVNGRTAVRV</sequence>
<keyword evidence="4 5" id="KW-0472">Membrane</keyword>
<dbReference type="InterPro" id="IPR011701">
    <property type="entry name" value="MFS"/>
</dbReference>
<dbReference type="PRINTS" id="PR01036">
    <property type="entry name" value="TCRTETB"/>
</dbReference>
<protein>
    <submittedName>
        <fullName evidence="7">MFS family permease</fullName>
    </submittedName>
</protein>
<evidence type="ECO:0000256" key="4">
    <source>
        <dbReference type="ARBA" id="ARBA00023136"/>
    </source>
</evidence>
<feature type="transmembrane region" description="Helical" evidence="5">
    <location>
        <begin position="121"/>
        <end position="140"/>
    </location>
</feature>
<dbReference type="Gene3D" id="1.20.1720.10">
    <property type="entry name" value="Multidrug resistance protein D"/>
    <property type="match status" value="1"/>
</dbReference>
<evidence type="ECO:0000256" key="5">
    <source>
        <dbReference type="SAM" id="Phobius"/>
    </source>
</evidence>
<dbReference type="GO" id="GO:0022857">
    <property type="term" value="F:transmembrane transporter activity"/>
    <property type="evidence" value="ECO:0007669"/>
    <property type="project" value="InterPro"/>
</dbReference>
<evidence type="ECO:0000256" key="2">
    <source>
        <dbReference type="ARBA" id="ARBA00022692"/>
    </source>
</evidence>
<dbReference type="Gene3D" id="1.20.1250.20">
    <property type="entry name" value="MFS general substrate transporter like domains"/>
    <property type="match status" value="1"/>
</dbReference>
<feature type="transmembrane region" description="Helical" evidence="5">
    <location>
        <begin position="417"/>
        <end position="436"/>
    </location>
</feature>
<comment type="subcellular location">
    <subcellularLocation>
        <location evidence="1">Cell membrane</location>
        <topology evidence="1">Multi-pass membrane protein</topology>
    </subcellularLocation>
</comment>
<accession>A0A7W3LU55</accession>
<feature type="transmembrane region" description="Helical" evidence="5">
    <location>
        <begin position="147"/>
        <end position="168"/>
    </location>
</feature>
<reference evidence="7 8" key="1">
    <citation type="submission" date="2020-08" db="EMBL/GenBank/DDBJ databases">
        <title>Genomic Encyclopedia of Type Strains, Phase IV (KMG-IV): sequencing the most valuable type-strain genomes for metagenomic binning, comparative biology and taxonomic classification.</title>
        <authorList>
            <person name="Goeker M."/>
        </authorList>
    </citation>
    <scope>NUCLEOTIDE SEQUENCE [LARGE SCALE GENOMIC DNA]</scope>
    <source>
        <strain evidence="7 8">DSM 44197</strain>
    </source>
</reference>
<evidence type="ECO:0000256" key="3">
    <source>
        <dbReference type="ARBA" id="ARBA00022989"/>
    </source>
</evidence>
<dbReference type="PANTHER" id="PTHR42718">
    <property type="entry name" value="MAJOR FACILITATOR SUPERFAMILY MULTIDRUG TRANSPORTER MFSC"/>
    <property type="match status" value="1"/>
</dbReference>
<feature type="transmembrane region" description="Helical" evidence="5">
    <location>
        <begin position="231"/>
        <end position="247"/>
    </location>
</feature>